<reference evidence="4 5" key="1">
    <citation type="submission" date="2015-03" db="EMBL/GenBank/DDBJ databases">
        <authorList>
            <consortium name="Pathogen Informatics"/>
        </authorList>
    </citation>
    <scope>NUCLEOTIDE SEQUENCE [LARGE SCALE GENOMIC DNA]</scope>
    <source>
        <strain evidence="4">K00500041</strain>
        <strain evidence="5">N09902308</strain>
    </source>
</reference>
<dbReference type="Proteomes" id="UP000039021">
    <property type="component" value="Unassembled WGS sequence"/>
</dbReference>
<accession>A0A0U0UPU1</accession>
<dbReference type="AlphaFoldDB" id="A0A0U0UPU1"/>
<dbReference type="Proteomes" id="UP000038802">
    <property type="component" value="Unassembled WGS sequence"/>
</dbReference>
<evidence type="ECO:0000313" key="3">
    <source>
        <dbReference type="EMBL" id="CPA70194.1"/>
    </source>
</evidence>
<dbReference type="EMBL" id="CP024614">
    <property type="protein sequence ID" value="AUS50876.1"/>
    <property type="molecule type" value="Genomic_DNA"/>
</dbReference>
<dbReference type="EMBL" id="CSAE01000130">
    <property type="protein sequence ID" value="COV50189.1"/>
    <property type="molecule type" value="Genomic_DNA"/>
</dbReference>
<evidence type="ECO:0000313" key="5">
    <source>
        <dbReference type="Proteomes" id="UP000039021"/>
    </source>
</evidence>
<reference evidence="1 6" key="4">
    <citation type="submission" date="2017-10" db="EMBL/GenBank/DDBJ databases">
        <title>Clinical isolate obtained from a human patient with meningeal tuberculosis in michoacan, Mexico.</title>
        <authorList>
            <person name="Guillen-Nepita A.L."/>
            <person name="Negrete-Paz A.M."/>
            <person name="Vazquez-Marrufo G."/>
            <person name="Cruz-Hernandez A."/>
            <person name="Fresia P."/>
            <person name="Naya H."/>
            <person name="Vazquez-Garciduenas M.S."/>
        </authorList>
    </citation>
    <scope>NUCLEOTIDE SEQUENCE [LARGE SCALE GENOMIC DNA]</scope>
    <source>
        <strain evidence="6">Beijing/MYC004</strain>
        <strain evidence="1">MYC004</strain>
    </source>
</reference>
<dbReference type="Proteomes" id="UP000236349">
    <property type="component" value="Chromosome"/>
</dbReference>
<name>A0A0U0UPU1_MYCTX</name>
<evidence type="ECO:0000313" key="2">
    <source>
        <dbReference type="EMBL" id="COV50189.1"/>
    </source>
</evidence>
<proteinExistence type="predicted"/>
<reference evidence="2" key="2">
    <citation type="submission" date="2015-03" db="EMBL/GenBank/DDBJ databases">
        <authorList>
            <person name="Murphy D."/>
        </authorList>
    </citation>
    <scope>NUCLEOTIDE SEQUENCE [LARGE SCALE GENOMIC DNA]</scope>
    <source>
        <strain evidence="2">K00500041</strain>
    </source>
</reference>
<dbReference type="EMBL" id="CSBK01003209">
    <property type="protein sequence ID" value="CPA70194.1"/>
    <property type="molecule type" value="Genomic_DNA"/>
</dbReference>
<organism evidence="2 4">
    <name type="scientific">Mycobacterium tuberculosis</name>
    <dbReference type="NCBI Taxonomy" id="1773"/>
    <lineage>
        <taxon>Bacteria</taxon>
        <taxon>Bacillati</taxon>
        <taxon>Actinomycetota</taxon>
        <taxon>Actinomycetes</taxon>
        <taxon>Mycobacteriales</taxon>
        <taxon>Mycobacteriaceae</taxon>
        <taxon>Mycobacterium</taxon>
        <taxon>Mycobacterium tuberculosis complex</taxon>
    </lineage>
</organism>
<evidence type="ECO:0000313" key="4">
    <source>
        <dbReference type="Proteomes" id="UP000038802"/>
    </source>
</evidence>
<gene>
    <name evidence="1" type="ORF">CAB90_01978</name>
    <name evidence="2" type="ORF">ERS007703_01522</name>
    <name evidence="3" type="ORF">ERS007739_04775</name>
</gene>
<sequence>MPEPVRLELDLAQLINDHRPNLRGAHPLFVLVLAAFNVVRLEHLTVGLGNYRLDIGTPHANFQRCERVGKQLRANVVDAVY</sequence>
<evidence type="ECO:0000313" key="1">
    <source>
        <dbReference type="EMBL" id="AUS50876.1"/>
    </source>
</evidence>
<evidence type="ECO:0000313" key="6">
    <source>
        <dbReference type="Proteomes" id="UP000236349"/>
    </source>
</evidence>
<reference evidence="3" key="3">
    <citation type="submission" date="2015-03" db="EMBL/GenBank/DDBJ databases">
        <authorList>
            <consortium name="Pathogen Informatics"/>
            <person name="Murphy D."/>
        </authorList>
    </citation>
    <scope>NUCLEOTIDE SEQUENCE</scope>
    <source>
        <strain evidence="3">N09902308</strain>
    </source>
</reference>
<protein>
    <submittedName>
        <fullName evidence="2">Uncharacterized protein</fullName>
    </submittedName>
</protein>